<keyword evidence="3" id="KW-1185">Reference proteome</keyword>
<dbReference type="KEGG" id="spar:SPRG_03524"/>
<dbReference type="OrthoDB" id="10542499at2759"/>
<sequence>MHARIGVVYLGRHVDKSGTLALRQKLKAETGKAPQASQGKRKAQALVAAPAPAKSRQKTMDPNAKHSAE</sequence>
<protein>
    <submittedName>
        <fullName evidence="2">Uncharacterized protein</fullName>
    </submittedName>
</protein>
<feature type="compositionally biased region" description="Low complexity" evidence="1">
    <location>
        <begin position="44"/>
        <end position="53"/>
    </location>
</feature>
<gene>
    <name evidence="2" type="ORF">SPRG_03524</name>
</gene>
<reference evidence="2 3" key="1">
    <citation type="journal article" date="2013" name="PLoS Genet.">
        <title>Distinctive expansion of potential virulence genes in the genome of the oomycete fish pathogen Saprolegnia parasitica.</title>
        <authorList>
            <person name="Jiang R.H."/>
            <person name="de Bruijn I."/>
            <person name="Haas B.J."/>
            <person name="Belmonte R."/>
            <person name="Lobach L."/>
            <person name="Christie J."/>
            <person name="van den Ackerveken G."/>
            <person name="Bottin A."/>
            <person name="Bulone V."/>
            <person name="Diaz-Moreno S.M."/>
            <person name="Dumas B."/>
            <person name="Fan L."/>
            <person name="Gaulin E."/>
            <person name="Govers F."/>
            <person name="Grenville-Briggs L.J."/>
            <person name="Horner N.R."/>
            <person name="Levin J.Z."/>
            <person name="Mammella M."/>
            <person name="Meijer H.J."/>
            <person name="Morris P."/>
            <person name="Nusbaum C."/>
            <person name="Oome S."/>
            <person name="Phillips A.J."/>
            <person name="van Rooyen D."/>
            <person name="Rzeszutek E."/>
            <person name="Saraiva M."/>
            <person name="Secombes C.J."/>
            <person name="Seidl M.F."/>
            <person name="Snel B."/>
            <person name="Stassen J.H."/>
            <person name="Sykes S."/>
            <person name="Tripathy S."/>
            <person name="van den Berg H."/>
            <person name="Vega-Arreguin J.C."/>
            <person name="Wawra S."/>
            <person name="Young S.K."/>
            <person name="Zeng Q."/>
            <person name="Dieguez-Uribeondo J."/>
            <person name="Russ C."/>
            <person name="Tyler B.M."/>
            <person name="van West P."/>
        </authorList>
    </citation>
    <scope>NUCLEOTIDE SEQUENCE [LARGE SCALE GENOMIC DNA]</scope>
    <source>
        <strain evidence="2 3">CBS 223.65</strain>
    </source>
</reference>
<name>A0A067CQT2_SAPPC</name>
<organism evidence="2 3">
    <name type="scientific">Saprolegnia parasitica (strain CBS 223.65)</name>
    <dbReference type="NCBI Taxonomy" id="695850"/>
    <lineage>
        <taxon>Eukaryota</taxon>
        <taxon>Sar</taxon>
        <taxon>Stramenopiles</taxon>
        <taxon>Oomycota</taxon>
        <taxon>Saprolegniomycetes</taxon>
        <taxon>Saprolegniales</taxon>
        <taxon>Saprolegniaceae</taxon>
        <taxon>Saprolegnia</taxon>
    </lineage>
</organism>
<evidence type="ECO:0000256" key="1">
    <source>
        <dbReference type="SAM" id="MobiDB-lite"/>
    </source>
</evidence>
<feature type="region of interest" description="Disordered" evidence="1">
    <location>
        <begin position="27"/>
        <end position="69"/>
    </location>
</feature>
<dbReference type="GeneID" id="24126018"/>
<dbReference type="AlphaFoldDB" id="A0A067CQT2"/>
<evidence type="ECO:0000313" key="2">
    <source>
        <dbReference type="EMBL" id="KDO31595.1"/>
    </source>
</evidence>
<dbReference type="Proteomes" id="UP000030745">
    <property type="component" value="Unassembled WGS sequence"/>
</dbReference>
<proteinExistence type="predicted"/>
<dbReference type="EMBL" id="KK583197">
    <property type="protein sequence ID" value="KDO31595.1"/>
    <property type="molecule type" value="Genomic_DNA"/>
</dbReference>
<dbReference type="VEuPathDB" id="FungiDB:SPRG_03524"/>
<dbReference type="RefSeq" id="XP_012197494.1">
    <property type="nucleotide sequence ID" value="XM_012342104.1"/>
</dbReference>
<evidence type="ECO:0000313" key="3">
    <source>
        <dbReference type="Proteomes" id="UP000030745"/>
    </source>
</evidence>
<accession>A0A067CQT2</accession>